<dbReference type="InterPro" id="IPR050922">
    <property type="entry name" value="LytR/CpsA/Psr_CW_biosynth"/>
</dbReference>
<keyword evidence="2" id="KW-1133">Transmembrane helix</keyword>
<keyword evidence="2" id="KW-0472">Membrane</keyword>
<reference evidence="4 5" key="1">
    <citation type="submission" date="2020-08" db="EMBL/GenBank/DDBJ databases">
        <authorList>
            <person name="Liu C."/>
            <person name="Sun Q."/>
        </authorList>
    </citation>
    <scope>NUCLEOTIDE SEQUENCE [LARGE SCALE GENOMIC DNA]</scope>
    <source>
        <strain evidence="4 5">NSJ-18</strain>
    </source>
</reference>
<dbReference type="InterPro" id="IPR004474">
    <property type="entry name" value="LytR_CpsA_psr"/>
</dbReference>
<dbReference type="PANTHER" id="PTHR33392:SF6">
    <property type="entry name" value="POLYISOPRENYL-TEICHOIC ACID--PEPTIDOGLYCAN TEICHOIC ACID TRANSFERASE TAGU"/>
    <property type="match status" value="1"/>
</dbReference>
<dbReference type="Gene3D" id="3.40.630.190">
    <property type="entry name" value="LCP protein"/>
    <property type="match status" value="1"/>
</dbReference>
<accession>A0ABR7JLQ9</accession>
<dbReference type="PANTHER" id="PTHR33392">
    <property type="entry name" value="POLYISOPRENYL-TEICHOIC ACID--PEPTIDOGLYCAN TEICHOIC ACID TRANSFERASE TAGU"/>
    <property type="match status" value="1"/>
</dbReference>
<feature type="domain" description="Cell envelope-related transcriptional attenuator" evidence="3">
    <location>
        <begin position="69"/>
        <end position="210"/>
    </location>
</feature>
<sequence length="302" mass="34335">MKHLKKIVIGLLILLVSIPLIGFGALYYKLNSMYDKEEANQIEKVEEADGITNILLVGVDGENVDRGNRSDSMIVLTIDSNNNDIRLTSLARDTYVDIPGYSTEKLTHAYAYNGPSLLLETIKNNFGINIDKYVSVSFSSFISIINEIGGVQIDVTDKEVSEIPGVNKSGSQVLTGEQALSYSRIRYIDSAYQRDSRQRTVLQAVYNKLSTIPKSEFLDIANTLLRYMKTNMTPMEIISISNQALKTSDKKFDELEFPLEGHRTGHTINSEKGWVIEWEKEYNKNAIYKYIFDYTNYIKEYQ</sequence>
<dbReference type="RefSeq" id="WP_153923759.1">
    <property type="nucleotide sequence ID" value="NZ_JACRWE010000002.1"/>
</dbReference>
<proteinExistence type="inferred from homology"/>
<comment type="similarity">
    <text evidence="1">Belongs to the LytR/CpsA/Psr (LCP) family.</text>
</comment>
<dbReference type="NCBIfam" id="TIGR00350">
    <property type="entry name" value="lytR_cpsA_psr"/>
    <property type="match status" value="1"/>
</dbReference>
<feature type="transmembrane region" description="Helical" evidence="2">
    <location>
        <begin position="7"/>
        <end position="28"/>
    </location>
</feature>
<dbReference type="EMBL" id="JACRWE010000002">
    <property type="protein sequence ID" value="MBC5995853.1"/>
    <property type="molecule type" value="Genomic_DNA"/>
</dbReference>
<evidence type="ECO:0000313" key="5">
    <source>
        <dbReference type="Proteomes" id="UP000609849"/>
    </source>
</evidence>
<evidence type="ECO:0000256" key="1">
    <source>
        <dbReference type="ARBA" id="ARBA00006068"/>
    </source>
</evidence>
<name>A0ABR7JLQ9_9FIRM</name>
<keyword evidence="5" id="KW-1185">Reference proteome</keyword>
<comment type="caution">
    <text evidence="4">The sequence shown here is derived from an EMBL/GenBank/DDBJ whole genome shotgun (WGS) entry which is preliminary data.</text>
</comment>
<gene>
    <name evidence="4" type="ORF">H8923_03705</name>
</gene>
<protein>
    <submittedName>
        <fullName evidence="4">LCP family protein</fullName>
    </submittedName>
</protein>
<dbReference type="Pfam" id="PF03816">
    <property type="entry name" value="LytR_cpsA_psr"/>
    <property type="match status" value="1"/>
</dbReference>
<organism evidence="4 5">
    <name type="scientific">Romboutsia faecis</name>
    <dbReference type="NCBI Taxonomy" id="2764597"/>
    <lineage>
        <taxon>Bacteria</taxon>
        <taxon>Bacillati</taxon>
        <taxon>Bacillota</taxon>
        <taxon>Clostridia</taxon>
        <taxon>Peptostreptococcales</taxon>
        <taxon>Peptostreptococcaceae</taxon>
        <taxon>Romboutsia</taxon>
    </lineage>
</organism>
<dbReference type="Proteomes" id="UP000609849">
    <property type="component" value="Unassembled WGS sequence"/>
</dbReference>
<keyword evidence="2" id="KW-0812">Transmembrane</keyword>
<evidence type="ECO:0000256" key="2">
    <source>
        <dbReference type="SAM" id="Phobius"/>
    </source>
</evidence>
<evidence type="ECO:0000259" key="3">
    <source>
        <dbReference type="Pfam" id="PF03816"/>
    </source>
</evidence>
<evidence type="ECO:0000313" key="4">
    <source>
        <dbReference type="EMBL" id="MBC5995853.1"/>
    </source>
</evidence>